<dbReference type="Proteomes" id="UP001244341">
    <property type="component" value="Chromosome 4b"/>
</dbReference>
<feature type="region of interest" description="Disordered" evidence="1">
    <location>
        <begin position="277"/>
        <end position="304"/>
    </location>
</feature>
<name>A0ABY8U1Q1_TETOB</name>
<feature type="chain" id="PRO_5047549355" evidence="2">
    <location>
        <begin position="23"/>
        <end position="325"/>
    </location>
</feature>
<protein>
    <submittedName>
        <fullName evidence="3">Uncharacterized protein</fullName>
    </submittedName>
</protein>
<evidence type="ECO:0000256" key="1">
    <source>
        <dbReference type="SAM" id="MobiDB-lite"/>
    </source>
</evidence>
<sequence length="325" mass="34610">MKPSAVLVVALGLALCLGSALANDLQLHVKVFGCNGEPLPNVDVRISGCVDDGLTGPGAIGITAKTNGSGIAFFQEHKENAIQYCWGSAKEKCKIEVVGGAGSQMYATLGLLLASQTAAPALVSPREWICQAKQCCEPCRPGPQEPGCTNFIYYGMLEFRPTGGCPPQCCPEECTAHMRFKFGKIFKTLAVKGTCSGRLSRQGDKKPGHHGIPTRSLLSVIDDVMEAAVLGKELDGIPEALLSEAAFLDFDGTIVGDANATAAGSVDPVTNRRLKAWGRHDDKNDKDDDKDDNDTDDDECPRGWVSSKRPCEVTGCGVCCVRKLF</sequence>
<feature type="signal peptide" evidence="2">
    <location>
        <begin position="1"/>
        <end position="22"/>
    </location>
</feature>
<evidence type="ECO:0000256" key="2">
    <source>
        <dbReference type="SAM" id="SignalP"/>
    </source>
</evidence>
<gene>
    <name evidence="3" type="ORF">OEZ85_007173</name>
</gene>
<feature type="compositionally biased region" description="Acidic residues" evidence="1">
    <location>
        <begin position="288"/>
        <end position="299"/>
    </location>
</feature>
<keyword evidence="4" id="KW-1185">Reference proteome</keyword>
<evidence type="ECO:0000313" key="4">
    <source>
        <dbReference type="Proteomes" id="UP001244341"/>
    </source>
</evidence>
<keyword evidence="2" id="KW-0732">Signal</keyword>
<feature type="compositionally biased region" description="Basic and acidic residues" evidence="1">
    <location>
        <begin position="278"/>
        <end position="287"/>
    </location>
</feature>
<evidence type="ECO:0000313" key="3">
    <source>
        <dbReference type="EMBL" id="WIA13608.1"/>
    </source>
</evidence>
<dbReference type="EMBL" id="CP126211">
    <property type="protein sequence ID" value="WIA13608.1"/>
    <property type="molecule type" value="Genomic_DNA"/>
</dbReference>
<reference evidence="3 4" key="1">
    <citation type="submission" date="2023-05" db="EMBL/GenBank/DDBJ databases">
        <title>A 100% complete, gapless, phased diploid assembly of the Scenedesmus obliquus UTEX 3031 genome.</title>
        <authorList>
            <person name="Biondi T.C."/>
            <person name="Hanschen E.R."/>
            <person name="Kwon T."/>
            <person name="Eng W."/>
            <person name="Kruse C.P.S."/>
            <person name="Koehler S.I."/>
            <person name="Kunde Y."/>
            <person name="Gleasner C.D."/>
            <person name="You Mak K.T."/>
            <person name="Polle J."/>
            <person name="Hovde B.T."/>
            <person name="Starkenburg S.R."/>
        </authorList>
    </citation>
    <scope>NUCLEOTIDE SEQUENCE [LARGE SCALE GENOMIC DNA]</scope>
    <source>
        <strain evidence="3 4">DOE0152z</strain>
    </source>
</reference>
<proteinExistence type="predicted"/>
<accession>A0ABY8U1Q1</accession>
<organism evidence="3 4">
    <name type="scientific">Tetradesmus obliquus</name>
    <name type="common">Green alga</name>
    <name type="synonym">Acutodesmus obliquus</name>
    <dbReference type="NCBI Taxonomy" id="3088"/>
    <lineage>
        <taxon>Eukaryota</taxon>
        <taxon>Viridiplantae</taxon>
        <taxon>Chlorophyta</taxon>
        <taxon>core chlorophytes</taxon>
        <taxon>Chlorophyceae</taxon>
        <taxon>CS clade</taxon>
        <taxon>Sphaeropleales</taxon>
        <taxon>Scenedesmaceae</taxon>
        <taxon>Tetradesmus</taxon>
    </lineage>
</organism>